<dbReference type="Pfam" id="PF02671">
    <property type="entry name" value="PAH"/>
    <property type="match status" value="1"/>
</dbReference>
<keyword evidence="2" id="KW-0539">Nucleus</keyword>
<keyword evidence="3" id="KW-0812">Transmembrane</keyword>
<comment type="caution">
    <text evidence="4">The sequence shown here is derived from an EMBL/GenBank/DDBJ whole genome shotgun (WGS) entry which is preliminary data.</text>
</comment>
<dbReference type="Proteomes" id="UP001237642">
    <property type="component" value="Unassembled WGS sequence"/>
</dbReference>
<evidence type="ECO:0000313" key="4">
    <source>
        <dbReference type="EMBL" id="KAK1375358.1"/>
    </source>
</evidence>
<dbReference type="AlphaFoldDB" id="A0AAD8HZS2"/>
<keyword evidence="3" id="KW-1133">Transmembrane helix</keyword>
<reference evidence="4" key="2">
    <citation type="submission" date="2023-05" db="EMBL/GenBank/DDBJ databases">
        <authorList>
            <person name="Schelkunov M.I."/>
        </authorList>
    </citation>
    <scope>NUCLEOTIDE SEQUENCE</scope>
    <source>
        <strain evidence="4">Hsosn_3</strain>
        <tissue evidence="4">Leaf</tissue>
    </source>
</reference>
<name>A0AAD8HZS2_9APIA</name>
<feature type="transmembrane region" description="Helical" evidence="3">
    <location>
        <begin position="219"/>
        <end position="239"/>
    </location>
</feature>
<sequence length="259" mass="30911">MVRYPTRRNAIRNHLQKRPIQLRPPSSRSLHNREYLLVKAEVQYYEEYINLVELRYGKGSKESSVFITLHRDCKEQRITVQEIQTRVEELFKDQEKLLLNFSKTVVPYLYPLATKDEVDRANQFCRIVKLAFPLSNNNQWKVIRDLILKFQDGRLTLKEMTVEMLKDLEYKDELIIAYMKFVPQSKNVVARIVIPRRLYFYLSRLYFYLSRLYFYLSRLYFYLSLIALLVAFGLVGLYACSCNYPLCFCSIASVLVLLY</sequence>
<keyword evidence="5" id="KW-1185">Reference proteome</keyword>
<dbReference type="SUPFAM" id="SSF47762">
    <property type="entry name" value="PAH2 domain"/>
    <property type="match status" value="1"/>
</dbReference>
<dbReference type="Gene3D" id="1.20.1160.11">
    <property type="entry name" value="Paired amphipathic helix"/>
    <property type="match status" value="1"/>
</dbReference>
<proteinExistence type="predicted"/>
<protein>
    <submittedName>
        <fullName evidence="4">Uncharacterized protein</fullName>
    </submittedName>
</protein>
<evidence type="ECO:0000313" key="5">
    <source>
        <dbReference type="Proteomes" id="UP001237642"/>
    </source>
</evidence>
<organism evidence="4 5">
    <name type="scientific">Heracleum sosnowskyi</name>
    <dbReference type="NCBI Taxonomy" id="360622"/>
    <lineage>
        <taxon>Eukaryota</taxon>
        <taxon>Viridiplantae</taxon>
        <taxon>Streptophyta</taxon>
        <taxon>Embryophyta</taxon>
        <taxon>Tracheophyta</taxon>
        <taxon>Spermatophyta</taxon>
        <taxon>Magnoliopsida</taxon>
        <taxon>eudicotyledons</taxon>
        <taxon>Gunneridae</taxon>
        <taxon>Pentapetalae</taxon>
        <taxon>asterids</taxon>
        <taxon>campanulids</taxon>
        <taxon>Apiales</taxon>
        <taxon>Apiaceae</taxon>
        <taxon>Apioideae</taxon>
        <taxon>apioid superclade</taxon>
        <taxon>Tordylieae</taxon>
        <taxon>Tordyliinae</taxon>
        <taxon>Heracleum</taxon>
    </lineage>
</organism>
<evidence type="ECO:0000256" key="3">
    <source>
        <dbReference type="SAM" id="Phobius"/>
    </source>
</evidence>
<evidence type="ECO:0000256" key="2">
    <source>
        <dbReference type="ARBA" id="ARBA00023242"/>
    </source>
</evidence>
<evidence type="ECO:0000256" key="1">
    <source>
        <dbReference type="ARBA" id="ARBA00004123"/>
    </source>
</evidence>
<accession>A0AAD8HZS2</accession>
<reference evidence="4" key="1">
    <citation type="submission" date="2023-02" db="EMBL/GenBank/DDBJ databases">
        <title>Genome of toxic invasive species Heracleum sosnowskyi carries increased number of genes despite the absence of recent whole-genome duplications.</title>
        <authorList>
            <person name="Schelkunov M."/>
            <person name="Shtratnikova V."/>
            <person name="Makarenko M."/>
            <person name="Klepikova A."/>
            <person name="Omelchenko D."/>
            <person name="Novikova G."/>
            <person name="Obukhova E."/>
            <person name="Bogdanov V."/>
            <person name="Penin A."/>
            <person name="Logacheva M."/>
        </authorList>
    </citation>
    <scope>NUCLEOTIDE SEQUENCE</scope>
    <source>
        <strain evidence="4">Hsosn_3</strain>
        <tissue evidence="4">Leaf</tissue>
    </source>
</reference>
<dbReference type="EMBL" id="JAUIZM010000007">
    <property type="protein sequence ID" value="KAK1375358.1"/>
    <property type="molecule type" value="Genomic_DNA"/>
</dbReference>
<dbReference type="GO" id="GO:0005634">
    <property type="term" value="C:nucleus"/>
    <property type="evidence" value="ECO:0007669"/>
    <property type="project" value="UniProtKB-SubCell"/>
</dbReference>
<keyword evidence="3" id="KW-0472">Membrane</keyword>
<dbReference type="InterPro" id="IPR003822">
    <property type="entry name" value="PAH"/>
</dbReference>
<dbReference type="GO" id="GO:0006355">
    <property type="term" value="P:regulation of DNA-templated transcription"/>
    <property type="evidence" value="ECO:0007669"/>
    <property type="project" value="InterPro"/>
</dbReference>
<comment type="subcellular location">
    <subcellularLocation>
        <location evidence="1">Nucleus</location>
    </subcellularLocation>
</comment>
<gene>
    <name evidence="4" type="ORF">POM88_031551</name>
</gene>
<dbReference type="InterPro" id="IPR036600">
    <property type="entry name" value="PAH_sf"/>
</dbReference>